<comment type="caution">
    <text evidence="1">The sequence shown here is derived from an EMBL/GenBank/DDBJ whole genome shotgun (WGS) entry which is preliminary data.</text>
</comment>
<dbReference type="OrthoDB" id="4460129at2"/>
<dbReference type="AlphaFoldDB" id="A0A6H9YMW4"/>
<gene>
    <name evidence="1" type="ORF">F8566_45525</name>
</gene>
<dbReference type="RefSeq" id="WP_151569949.1">
    <property type="nucleotide sequence ID" value="NZ_WBMT01000031.1"/>
</dbReference>
<keyword evidence="2" id="KW-1185">Reference proteome</keyword>
<dbReference type="Proteomes" id="UP000468735">
    <property type="component" value="Unassembled WGS sequence"/>
</dbReference>
<dbReference type="EMBL" id="WBMT01000031">
    <property type="protein sequence ID" value="KAB2340136.1"/>
    <property type="molecule type" value="Genomic_DNA"/>
</dbReference>
<reference evidence="1 2" key="1">
    <citation type="submission" date="2019-09" db="EMBL/GenBank/DDBJ databases">
        <title>Actinomadura physcomitrii sp. nov., a novel actinomycete isolated from moss [Physcomitrium sphaericum (Ludw) Fuernr].</title>
        <authorList>
            <person name="Zhuang X."/>
            <person name="Liu C."/>
        </authorList>
    </citation>
    <scope>NUCLEOTIDE SEQUENCE [LARGE SCALE GENOMIC DNA]</scope>
    <source>
        <strain evidence="1 2">HMC1</strain>
    </source>
</reference>
<organism evidence="1 2">
    <name type="scientific">Actinomadura rudentiformis</name>
    <dbReference type="NCBI Taxonomy" id="359158"/>
    <lineage>
        <taxon>Bacteria</taxon>
        <taxon>Bacillati</taxon>
        <taxon>Actinomycetota</taxon>
        <taxon>Actinomycetes</taxon>
        <taxon>Streptosporangiales</taxon>
        <taxon>Thermomonosporaceae</taxon>
        <taxon>Actinomadura</taxon>
    </lineage>
</organism>
<evidence type="ECO:0000313" key="1">
    <source>
        <dbReference type="EMBL" id="KAB2340136.1"/>
    </source>
</evidence>
<protein>
    <submittedName>
        <fullName evidence="1">Uncharacterized protein</fullName>
    </submittedName>
</protein>
<dbReference type="Pfam" id="PF20062">
    <property type="entry name" value="DUF6461"/>
    <property type="match status" value="1"/>
</dbReference>
<sequence>MAITATDYQWINDYSDLAEAYCAVLVRGVTVQEFLRGMRAKPLGNLSGYTELEQRTRDVWDQHSGNEYLIGTTTVPGDQGEWVLGLEINGYLGTLPHLVAPLSSGTRLVAHFCNVNAHDQFLWYEDGTLRTFFEPLFPTDRDGSTPDELVELMAEVGFDLRADEEELVDSLTTEAAFALAARLTGVHLTPELLGRATFTAGLVPWSATKDS</sequence>
<proteinExistence type="predicted"/>
<name>A0A6H9YMW4_9ACTN</name>
<evidence type="ECO:0000313" key="2">
    <source>
        <dbReference type="Proteomes" id="UP000468735"/>
    </source>
</evidence>
<dbReference type="InterPro" id="IPR045592">
    <property type="entry name" value="DUF6461"/>
</dbReference>
<accession>A0A6H9YMW4</accession>